<feature type="domain" description="Cyclic nucleotide-binding" evidence="1">
    <location>
        <begin position="463"/>
        <end position="504"/>
    </location>
</feature>
<sequence>MAKQSIISTLQNVSGEAQAKGAFPWSFSAFSGHIANHSTEEVDYDELKSNLQAAGSVEDLLRRMLVSASVAVKELKAKFSVMVNQREFQSLSDDILSIVFETAYETLPDDKLKVKFVKNLLLVSRRFRNIVIGLPVLWSNISSATLRLKDAELFASRVTSPIISFSIYGGARYKQKADKEAEESRIFGMYQLAASISSRIRSFQIHVSQNDRNVLKKFAESCPIVSLPALEELTLDSSRYPTRGTVKFCCKWTMPLLRKLNVVECLPELPAEILSRVSICSFVLNKDASKEEELWDSSDIIEFLLSLTAVKELRVNVRLPSGYPKPIPEMVSVERLTLVLQDYEVDVTMDDYLLDFIVFPSITSFSLELGSKELEKLGGVLRRLQFKTPPTSVTQVTLSAGTEHKPANGRVPTYLLGDWCKTFRGLKSLTLDGRKDKTFGLIPFTTPVDAVKVVNCAKEDMSGGLLGKLPSLWDYYDRPRRTAVIAAEDLGENRRERLEFVEII</sequence>
<dbReference type="Proteomes" id="UP000053477">
    <property type="component" value="Unassembled WGS sequence"/>
</dbReference>
<reference evidence="2 3" key="1">
    <citation type="submission" date="2015-04" db="EMBL/GenBank/DDBJ databases">
        <title>Complete genome sequence of Schizopora paradoxa KUC8140, a cosmopolitan wood degrader in East Asia.</title>
        <authorList>
            <consortium name="DOE Joint Genome Institute"/>
            <person name="Min B."/>
            <person name="Park H."/>
            <person name="Jang Y."/>
            <person name="Kim J.-J."/>
            <person name="Kim K.H."/>
            <person name="Pangilinan J."/>
            <person name="Lipzen A."/>
            <person name="Riley R."/>
            <person name="Grigoriev I.V."/>
            <person name="Spatafora J.W."/>
            <person name="Choi I.-G."/>
        </authorList>
    </citation>
    <scope>NUCLEOTIDE SEQUENCE [LARGE SCALE GENOMIC DNA]</scope>
    <source>
        <strain evidence="2 3">KUC8140</strain>
    </source>
</reference>
<feature type="non-terminal residue" evidence="2">
    <location>
        <position position="504"/>
    </location>
</feature>
<dbReference type="EMBL" id="KQ086033">
    <property type="protein sequence ID" value="KLO10202.1"/>
    <property type="molecule type" value="Genomic_DNA"/>
</dbReference>
<protein>
    <recommendedName>
        <fullName evidence="1">Cyclic nucleotide-binding domain-containing protein</fullName>
    </recommendedName>
</protein>
<evidence type="ECO:0000259" key="1">
    <source>
        <dbReference type="PROSITE" id="PS50042"/>
    </source>
</evidence>
<name>A0A0H2RF40_9AGAM</name>
<accession>A0A0H2RF40</accession>
<evidence type="ECO:0000313" key="3">
    <source>
        <dbReference type="Proteomes" id="UP000053477"/>
    </source>
</evidence>
<evidence type="ECO:0000313" key="2">
    <source>
        <dbReference type="EMBL" id="KLO10202.1"/>
    </source>
</evidence>
<keyword evidence="3" id="KW-1185">Reference proteome</keyword>
<dbReference type="OrthoDB" id="2269034at2759"/>
<proteinExistence type="predicted"/>
<dbReference type="PROSITE" id="PS50042">
    <property type="entry name" value="CNMP_BINDING_3"/>
    <property type="match status" value="1"/>
</dbReference>
<dbReference type="InParanoid" id="A0A0H2RF40"/>
<organism evidence="2 3">
    <name type="scientific">Schizopora paradoxa</name>
    <dbReference type="NCBI Taxonomy" id="27342"/>
    <lineage>
        <taxon>Eukaryota</taxon>
        <taxon>Fungi</taxon>
        <taxon>Dikarya</taxon>
        <taxon>Basidiomycota</taxon>
        <taxon>Agaricomycotina</taxon>
        <taxon>Agaricomycetes</taxon>
        <taxon>Hymenochaetales</taxon>
        <taxon>Schizoporaceae</taxon>
        <taxon>Schizopora</taxon>
    </lineage>
</organism>
<dbReference type="AlphaFoldDB" id="A0A0H2RF40"/>
<dbReference type="InterPro" id="IPR000595">
    <property type="entry name" value="cNMP-bd_dom"/>
</dbReference>
<gene>
    <name evidence="2" type="ORF">SCHPADRAFT_907085</name>
</gene>